<gene>
    <name evidence="1" type="ORF">EZS28_022940</name>
</gene>
<sequence>MINSFRQEIDRLNVIMAKESKIQKCNILMIEMSGTCLCLFITGMEVLPKIDKYSSLTQRSHSSILDIGFYRFVDIDLNDGKDMTDPHLLIIMSYKQEIELNLSRDGIVGDFECSDISVVNCSNILSIYFNLNLRRIRSVVIHQWQRIMKCKRELHIREAKKGV</sequence>
<dbReference type="AlphaFoldDB" id="A0A5J4VG09"/>
<evidence type="ECO:0000313" key="2">
    <source>
        <dbReference type="Proteomes" id="UP000324800"/>
    </source>
</evidence>
<reference evidence="1 2" key="1">
    <citation type="submission" date="2019-03" db="EMBL/GenBank/DDBJ databases">
        <title>Single cell metagenomics reveals metabolic interactions within the superorganism composed of flagellate Streblomastix strix and complex community of Bacteroidetes bacteria on its surface.</title>
        <authorList>
            <person name="Treitli S.C."/>
            <person name="Kolisko M."/>
            <person name="Husnik F."/>
            <person name="Keeling P."/>
            <person name="Hampl V."/>
        </authorList>
    </citation>
    <scope>NUCLEOTIDE SEQUENCE [LARGE SCALE GENOMIC DNA]</scope>
    <source>
        <strain evidence="1">ST1C</strain>
    </source>
</reference>
<proteinExistence type="predicted"/>
<protein>
    <submittedName>
        <fullName evidence="1">Uncharacterized protein</fullName>
    </submittedName>
</protein>
<dbReference type="Proteomes" id="UP000324800">
    <property type="component" value="Unassembled WGS sequence"/>
</dbReference>
<organism evidence="1 2">
    <name type="scientific">Streblomastix strix</name>
    <dbReference type="NCBI Taxonomy" id="222440"/>
    <lineage>
        <taxon>Eukaryota</taxon>
        <taxon>Metamonada</taxon>
        <taxon>Preaxostyla</taxon>
        <taxon>Oxymonadida</taxon>
        <taxon>Streblomastigidae</taxon>
        <taxon>Streblomastix</taxon>
    </lineage>
</organism>
<accession>A0A5J4VG09</accession>
<evidence type="ECO:0000313" key="1">
    <source>
        <dbReference type="EMBL" id="KAA6381531.1"/>
    </source>
</evidence>
<comment type="caution">
    <text evidence="1">The sequence shown here is derived from an EMBL/GenBank/DDBJ whole genome shotgun (WGS) entry which is preliminary data.</text>
</comment>
<dbReference type="EMBL" id="SNRW01007275">
    <property type="protein sequence ID" value="KAA6381531.1"/>
    <property type="molecule type" value="Genomic_DNA"/>
</dbReference>
<name>A0A5J4VG09_9EUKA</name>